<evidence type="ECO:0000313" key="3">
    <source>
        <dbReference type="Proteomes" id="UP000241365"/>
    </source>
</evidence>
<reference evidence="2 3" key="1">
    <citation type="journal article" date="2016" name="Genome Announc.">
        <title>Complete Genome Sequence of a New Megavirus Family Member Isolated from an Inland Water Lake for the First Time in India.</title>
        <authorList>
            <person name="Chatterjee A."/>
            <person name="Ali F."/>
            <person name="Bange D."/>
            <person name="Kondabagil K."/>
        </authorList>
    </citation>
    <scope>NUCLEOTIDE SEQUENCE [LARGE SCALE GENOMIC DNA]</scope>
    <source>
        <strain evidence="2">1</strain>
    </source>
</reference>
<dbReference type="Pfam" id="PF19165">
    <property type="entry name" value="DUF5847"/>
    <property type="match status" value="1"/>
</dbReference>
<evidence type="ECO:0000256" key="1">
    <source>
        <dbReference type="ARBA" id="ARBA00023598"/>
    </source>
</evidence>
<dbReference type="KEGG" id="vg:80513253"/>
<dbReference type="InterPro" id="IPR043885">
    <property type="entry name" value="DUF5847"/>
</dbReference>
<name>A0A161HR95_9VIRU</name>
<proteinExistence type="inferred from homology"/>
<keyword evidence="3" id="KW-1185">Reference proteome</keyword>
<comment type="similarity">
    <text evidence="1">Belongs to the mimivirus R160 family.</text>
</comment>
<dbReference type="RefSeq" id="YP_010776642.1">
    <property type="nucleotide sequence ID" value="NC_075034.1"/>
</dbReference>
<accession>A0A161HR95</accession>
<dbReference type="GeneID" id="80513253"/>
<sequence length="419" mass="49836">MEIFDQNKKYINGPINVVRLKGSVDGIKKIVYLFMDQHHPLHIQTECDNVYSDSIQKYFSENFQKLSKTKKIYDFFLEIRPTEIQNISRGYDYPTTSNLTEIYIVEVWKLFRKIFEFDDQKNKVSLSKYFTNVRLHYMDVRDYFKNSNKGNLMNLFSGIIGPISSMWTNQYINTEILDRVVINLQDFKIFCQFIRENITTLISGKPLDIPKTKIIKSNKSNERWSEEILYLLNKMYHSYKHDNVKKILNKQFFIIREDMTQLIKECDNLTNNINQTSNFVDAKFNKLNLNEFGSSYGINRNEIRNILTNLNNMVERLYIMFIIMFSRFMDIYFLRRFLDKDYITNVITYTGSSHSCTYIEILTQEFDFVITHASYSTISDLSELNRIVKTKKSAELNEIFYPPTLTQCSELSNFPKNFE</sequence>
<dbReference type="EMBL" id="KU877344">
    <property type="protein sequence ID" value="ANB50891.1"/>
    <property type="molecule type" value="Genomic_DNA"/>
</dbReference>
<dbReference type="Proteomes" id="UP000241365">
    <property type="component" value="Segment"/>
</dbReference>
<protein>
    <submittedName>
        <fullName evidence="2">Uncharacterized protein</fullName>
    </submittedName>
</protein>
<organism evidence="2 3">
    <name type="scientific">Powai lake megavirus</name>
    <dbReference type="NCBI Taxonomy" id="1842663"/>
    <lineage>
        <taxon>Viruses</taxon>
        <taxon>Varidnaviria</taxon>
        <taxon>Bamfordvirae</taxon>
        <taxon>Nucleocytoviricota</taxon>
        <taxon>Megaviricetes</taxon>
        <taxon>Imitervirales</taxon>
        <taxon>Mimiviridae</taxon>
        <taxon>Megamimivirinae</taxon>
        <taxon>Megavirus</taxon>
        <taxon>Megavirus powaiense</taxon>
    </lineage>
</organism>
<evidence type="ECO:0000313" key="2">
    <source>
        <dbReference type="EMBL" id="ANB50891.1"/>
    </source>
</evidence>